<sequence length="189" mass="21309">MALLMFLRQLGKDPRLFSNTCLHRHLGASSRSRPDEVHLSRRRKKSNPYPDSDFRLKQAGSKVGDAGAGGMHLALLETWMLVRREMAEIGHAFAESEGDIKTQLELDLRFLRDRKNYLEEKLVNLEYLECDHLLLGQAKGQQSSVKEGGIAIQTLENPVRSNDGTSSGAKAEARLREARRKVLDSLKKN</sequence>
<proteinExistence type="predicted"/>
<organism evidence="2 3">
    <name type="scientific">Thalassiosira oceanica</name>
    <name type="common">Marine diatom</name>
    <dbReference type="NCBI Taxonomy" id="159749"/>
    <lineage>
        <taxon>Eukaryota</taxon>
        <taxon>Sar</taxon>
        <taxon>Stramenopiles</taxon>
        <taxon>Ochrophyta</taxon>
        <taxon>Bacillariophyta</taxon>
        <taxon>Coscinodiscophyceae</taxon>
        <taxon>Thalassiosirophycidae</taxon>
        <taxon>Thalassiosirales</taxon>
        <taxon>Thalassiosiraceae</taxon>
        <taxon>Thalassiosira</taxon>
    </lineage>
</organism>
<evidence type="ECO:0000313" key="3">
    <source>
        <dbReference type="Proteomes" id="UP000266841"/>
    </source>
</evidence>
<dbReference type="Proteomes" id="UP000266841">
    <property type="component" value="Unassembled WGS sequence"/>
</dbReference>
<feature type="region of interest" description="Disordered" evidence="1">
    <location>
        <begin position="32"/>
        <end position="57"/>
    </location>
</feature>
<keyword evidence="3" id="KW-1185">Reference proteome</keyword>
<evidence type="ECO:0000256" key="1">
    <source>
        <dbReference type="SAM" id="MobiDB-lite"/>
    </source>
</evidence>
<comment type="caution">
    <text evidence="2">The sequence shown here is derived from an EMBL/GenBank/DDBJ whole genome shotgun (WGS) entry which is preliminary data.</text>
</comment>
<reference evidence="2 3" key="1">
    <citation type="journal article" date="2012" name="Genome Biol.">
        <title>Genome and low-iron response of an oceanic diatom adapted to chronic iron limitation.</title>
        <authorList>
            <person name="Lommer M."/>
            <person name="Specht M."/>
            <person name="Roy A.S."/>
            <person name="Kraemer L."/>
            <person name="Andreson R."/>
            <person name="Gutowska M.A."/>
            <person name="Wolf J."/>
            <person name="Bergner S.V."/>
            <person name="Schilhabel M.B."/>
            <person name="Klostermeier U.C."/>
            <person name="Beiko R.G."/>
            <person name="Rosenstiel P."/>
            <person name="Hippler M."/>
            <person name="Laroche J."/>
        </authorList>
    </citation>
    <scope>NUCLEOTIDE SEQUENCE [LARGE SCALE GENOMIC DNA]</scope>
    <source>
        <strain evidence="2 3">CCMP1005</strain>
    </source>
</reference>
<evidence type="ECO:0000313" key="2">
    <source>
        <dbReference type="EMBL" id="EJK76718.1"/>
    </source>
</evidence>
<gene>
    <name evidence="2" type="ORF">THAOC_01505</name>
</gene>
<dbReference type="EMBL" id="AGNL01001790">
    <property type="protein sequence ID" value="EJK76718.1"/>
    <property type="molecule type" value="Genomic_DNA"/>
</dbReference>
<protein>
    <submittedName>
        <fullName evidence="2">Uncharacterized protein</fullName>
    </submittedName>
</protein>
<dbReference type="AlphaFoldDB" id="K0TDI3"/>
<accession>K0TDI3</accession>
<name>K0TDI3_THAOC</name>